<keyword evidence="2" id="KW-1185">Reference proteome</keyword>
<proteinExistence type="predicted"/>
<evidence type="ECO:0000313" key="2">
    <source>
        <dbReference type="Proteomes" id="UP001295740"/>
    </source>
</evidence>
<dbReference type="Proteomes" id="UP001295740">
    <property type="component" value="Unassembled WGS sequence"/>
</dbReference>
<name>A0AAI8YD11_9PEZI</name>
<sequence>MHPFDFAPELVDHIFDALAHFRELKRFMRLRLVSHLFKQFVDKPIFRLRLLDVPYTNFSMLHSPGRYDAWCSFAYDYLAYQAWIEKEPGTQLGRIRRTAAAISDQVGDVNQAVNQSRLSSSCRLAHTGSRQRHE</sequence>
<evidence type="ECO:0000313" key="1">
    <source>
        <dbReference type="EMBL" id="CAJ2500326.1"/>
    </source>
</evidence>
<reference evidence="1" key="1">
    <citation type="submission" date="2023-10" db="EMBL/GenBank/DDBJ databases">
        <authorList>
            <person name="Hackl T."/>
        </authorList>
    </citation>
    <scope>NUCLEOTIDE SEQUENCE</scope>
</reference>
<dbReference type="AlphaFoldDB" id="A0AAI8YD11"/>
<dbReference type="EMBL" id="CAUWAG010000003">
    <property type="protein sequence ID" value="CAJ2500326.1"/>
    <property type="molecule type" value="Genomic_DNA"/>
</dbReference>
<comment type="caution">
    <text evidence="1">The sequence shown here is derived from an EMBL/GenBank/DDBJ whole genome shotgun (WGS) entry which is preliminary data.</text>
</comment>
<protein>
    <submittedName>
        <fullName evidence="1">Uu.00g031790.m01.CDS01</fullName>
    </submittedName>
</protein>
<gene>
    <name evidence="1" type="ORF">KHLLAP_LOCUS794</name>
</gene>
<accession>A0AAI8YD11</accession>
<organism evidence="1 2">
    <name type="scientific">Anthostomella pinea</name>
    <dbReference type="NCBI Taxonomy" id="933095"/>
    <lineage>
        <taxon>Eukaryota</taxon>
        <taxon>Fungi</taxon>
        <taxon>Dikarya</taxon>
        <taxon>Ascomycota</taxon>
        <taxon>Pezizomycotina</taxon>
        <taxon>Sordariomycetes</taxon>
        <taxon>Xylariomycetidae</taxon>
        <taxon>Xylariales</taxon>
        <taxon>Xylariaceae</taxon>
        <taxon>Anthostomella</taxon>
    </lineage>
</organism>